<protein>
    <submittedName>
        <fullName evidence="2">Uncharacterized protein</fullName>
    </submittedName>
</protein>
<dbReference type="WBParaSite" id="JU765_v2.g15273.t1">
    <property type="protein sequence ID" value="JU765_v2.g15273.t1"/>
    <property type="gene ID" value="JU765_v2.g15273"/>
</dbReference>
<name>A0AC34QD30_9BILA</name>
<evidence type="ECO:0000313" key="1">
    <source>
        <dbReference type="Proteomes" id="UP000887576"/>
    </source>
</evidence>
<evidence type="ECO:0000313" key="2">
    <source>
        <dbReference type="WBParaSite" id="JU765_v2.g15273.t1"/>
    </source>
</evidence>
<accession>A0AC34QD30</accession>
<sequence>MTLTEAVEKDLIDSSHCFVDRGTRSRFTLLEAIANGLIDAETQHIVDPDEKDVVSITEALERGLINSIGKFNLQKEQKTLNLNEAIREGLLTKRVRHTIFDVKGIKNTKTGLNLSFNEAIEAGVLNVSSERITDLNTNQSSSISDASERIIDPMLKELLVSSSGFKDGNYELSLIRAVAKGIIDPIKGIIIDHQREITPSEAYNSGIVSLRGAIKLSGLLNVHPSLMTPIKKSERKKRIQRPGQATKIGDDQIKVTLAEAMKQGLIDSRTQRFKQGNTEMSLHEALNQGLIDPSSEWIIPNRNSQIGPTIEEKTEEKITETGQQLAPKIYPDKQYEETINTVKRVKRTETSAIGGPGGVSIYRAITGGKNSIEIPNDGYHLREAERKGLIDLSTGLIIPPGIDKQLTLEEALQLGIINGKSFNVKDPKSGRQLTPLEAIEQKIMDKNGKIDNRGRKLTLQEAIDEKIVHLEYESPAHLTDSNKKLIQFKLLVSSSGFKDGNYELSLIRAVAKGIIDPIKGIIIDHQREITPSEAYNNGIVSLRGAIKLSGLLNVHPSLMTPIKKSERKKRIQRPGQATKIETINTVKRVKRTETSAIGGPGGVSIYRAITGGKNSIEIPNDGYHLREAERKGLIDLSTGLIIPPGIDKQLTLEEALQLGIINGKSFNVKDPKSGRQLTPLEAIEQKIMDKNGKIDQRGRKLTLQEAIDEKVVHLEYESPAHLTETNKKLIQFSQGTGPVMSFKPVGQAVIEEHEQSWSFDSTVGQLIDTSTGERLTIDSAIRNGRLSIDDLRVRDALTGREMTFDEAEKWGIIDVKNGYYLDKSMNQRMSFTDAARQHRIYPTGGVPENAGDAIHTTVKIQTRSQVSKKEAVNTDIGQLGEYNIGKMITSNAYDPNSGKFKHPEAEKDMTLKELI</sequence>
<organism evidence="1 2">
    <name type="scientific">Panagrolaimus sp. JU765</name>
    <dbReference type="NCBI Taxonomy" id="591449"/>
    <lineage>
        <taxon>Eukaryota</taxon>
        <taxon>Metazoa</taxon>
        <taxon>Ecdysozoa</taxon>
        <taxon>Nematoda</taxon>
        <taxon>Chromadorea</taxon>
        <taxon>Rhabditida</taxon>
        <taxon>Tylenchina</taxon>
        <taxon>Panagrolaimomorpha</taxon>
        <taxon>Panagrolaimoidea</taxon>
        <taxon>Panagrolaimidae</taxon>
        <taxon>Panagrolaimus</taxon>
    </lineage>
</organism>
<dbReference type="Proteomes" id="UP000887576">
    <property type="component" value="Unplaced"/>
</dbReference>
<proteinExistence type="predicted"/>
<reference evidence="2" key="1">
    <citation type="submission" date="2022-11" db="UniProtKB">
        <authorList>
            <consortium name="WormBaseParasite"/>
        </authorList>
    </citation>
    <scope>IDENTIFICATION</scope>
</reference>